<dbReference type="RefSeq" id="WP_255841705.1">
    <property type="nucleotide sequence ID" value="NZ_CP094358.1"/>
</dbReference>
<dbReference type="Pfam" id="PF10899">
    <property type="entry name" value="AbiGi"/>
    <property type="match status" value="1"/>
</dbReference>
<dbReference type="AlphaFoldDB" id="A0A9E6ZLK2"/>
<evidence type="ECO:0000313" key="2">
    <source>
        <dbReference type="Proteomes" id="UP000831290"/>
    </source>
</evidence>
<dbReference type="EMBL" id="CP094358">
    <property type="protein sequence ID" value="UOB16505.1"/>
    <property type="molecule type" value="Genomic_DNA"/>
</dbReference>
<reference evidence="1" key="1">
    <citation type="submission" date="2022-03" db="EMBL/GenBank/DDBJ databases">
        <title>Description of Abyssus ytuae gen. nov., sp. nov., a novel member of the family Flavobacteriaceae isolated from the sediment of Mariana Trench.</title>
        <authorList>
            <person name="Zhang J."/>
            <person name="Xu X."/>
        </authorList>
    </citation>
    <scope>NUCLEOTIDE SEQUENCE</scope>
    <source>
        <strain evidence="1">MT3330</strain>
    </source>
</reference>
<proteinExistence type="predicted"/>
<gene>
    <name evidence="1" type="ORF">MQE35_12245</name>
</gene>
<keyword evidence="2" id="KW-1185">Reference proteome</keyword>
<sequence>MKQIEYLYHFTDKICVISSILLDGFKPSYASEKFGDRNILIPMVSFMNVLLRDVGKNEVVDYGSYGIGIRRDYATKININPVCYVYENSIVERTLKNLHDLSIIPQLIKLIKENMLDKVNEEKSILEWIKIKPSPIPEVKNLLDSISKRTEPKLIDALNQFVVQIYENAYHQLLLSKPYKVKNTVGETKIAYNEREWRYGYKDLGYIMETNINGVSDVDFVNWKSKCKPHFSEEKYRLRFSIDQISHIIIKEDSEKKMILELLNQNYGQSTIDKLIKNGKIKIGTLSNLKNQPE</sequence>
<dbReference type="InterPro" id="IPR021223">
    <property type="entry name" value="AbiGi"/>
</dbReference>
<protein>
    <submittedName>
        <fullName evidence="1">Abortive infection system antitoxin AbiGi family protein</fullName>
    </submittedName>
</protein>
<name>A0A9E6ZLK2_9FLAO</name>
<dbReference type="Proteomes" id="UP000831290">
    <property type="component" value="Chromosome"/>
</dbReference>
<dbReference type="KEGG" id="fbm:MQE35_12245"/>
<organism evidence="1 2">
    <name type="scientific">Abyssalbus ytuae</name>
    <dbReference type="NCBI Taxonomy" id="2926907"/>
    <lineage>
        <taxon>Bacteria</taxon>
        <taxon>Pseudomonadati</taxon>
        <taxon>Bacteroidota</taxon>
        <taxon>Flavobacteriia</taxon>
        <taxon>Flavobacteriales</taxon>
        <taxon>Flavobacteriaceae</taxon>
        <taxon>Abyssalbus</taxon>
    </lineage>
</organism>
<accession>A0A9E6ZLK2</accession>
<evidence type="ECO:0000313" key="1">
    <source>
        <dbReference type="EMBL" id="UOB16505.1"/>
    </source>
</evidence>